<organism evidence="5 6">
    <name type="scientific">Atopomonas hussainii</name>
    <dbReference type="NCBI Taxonomy" id="1429083"/>
    <lineage>
        <taxon>Bacteria</taxon>
        <taxon>Pseudomonadati</taxon>
        <taxon>Pseudomonadota</taxon>
        <taxon>Gammaproteobacteria</taxon>
        <taxon>Pseudomonadales</taxon>
        <taxon>Pseudomonadaceae</taxon>
        <taxon>Atopomonas</taxon>
    </lineage>
</organism>
<dbReference type="RefSeq" id="WP_083394310.1">
    <property type="nucleotide sequence ID" value="NZ_FOAS01000010.1"/>
</dbReference>
<dbReference type="Gene3D" id="2.160.10.10">
    <property type="entry name" value="Hexapeptide repeat proteins"/>
    <property type="match status" value="1"/>
</dbReference>
<reference evidence="5 6" key="1">
    <citation type="submission" date="2016-10" db="EMBL/GenBank/DDBJ databases">
        <authorList>
            <person name="de Groot N.N."/>
        </authorList>
    </citation>
    <scope>NUCLEOTIDE SEQUENCE [LARGE SCALE GENOMIC DNA]</scope>
    <source>
        <strain evidence="5 6">JCM 19513</strain>
    </source>
</reference>
<dbReference type="InterPro" id="IPR011004">
    <property type="entry name" value="Trimer_LpxA-like_sf"/>
</dbReference>
<evidence type="ECO:0000256" key="1">
    <source>
        <dbReference type="ARBA" id="ARBA00022679"/>
    </source>
</evidence>
<dbReference type="GO" id="GO:0016746">
    <property type="term" value="F:acyltransferase activity"/>
    <property type="evidence" value="ECO:0007669"/>
    <property type="project" value="UniProtKB-KW"/>
</dbReference>
<feature type="transmembrane region" description="Helical" evidence="4">
    <location>
        <begin position="6"/>
        <end position="25"/>
    </location>
</feature>
<proteinExistence type="predicted"/>
<protein>
    <submittedName>
        <fullName evidence="5">Maltose O-acetyltransferase</fullName>
    </submittedName>
</protein>
<dbReference type="CDD" id="cd04647">
    <property type="entry name" value="LbH_MAT_like"/>
    <property type="match status" value="1"/>
</dbReference>
<evidence type="ECO:0000313" key="5">
    <source>
        <dbReference type="EMBL" id="SEL29609.1"/>
    </source>
</evidence>
<dbReference type="PROSITE" id="PS00101">
    <property type="entry name" value="HEXAPEP_TRANSFERASES"/>
    <property type="match status" value="1"/>
</dbReference>
<keyword evidence="1 5" id="KW-0808">Transferase</keyword>
<dbReference type="AlphaFoldDB" id="A0A1H7P1Y3"/>
<keyword evidence="4" id="KW-1133">Transmembrane helix</keyword>
<evidence type="ECO:0000256" key="2">
    <source>
        <dbReference type="ARBA" id="ARBA00022737"/>
    </source>
</evidence>
<dbReference type="SUPFAM" id="SSF51161">
    <property type="entry name" value="Trimeric LpxA-like enzymes"/>
    <property type="match status" value="1"/>
</dbReference>
<evidence type="ECO:0000256" key="3">
    <source>
        <dbReference type="ARBA" id="ARBA00023315"/>
    </source>
</evidence>
<sequence>MLVSLNRYFVRFLLLMAAVYWRAIYLDFRRRYEVSPGFRFNGKNILLYGDGRIVLGECSYIGGNSTVQASLGCSVVIGWGCHISSNVRIFTESMRADSDLRIKPVPSKSGDVLIGDACWIGANVLVNPGVRIGENSVVGANSVVVKDIPPNEIWGGVPAKLIRKKSFQLHE</sequence>
<evidence type="ECO:0000256" key="4">
    <source>
        <dbReference type="SAM" id="Phobius"/>
    </source>
</evidence>
<gene>
    <name evidence="5" type="ORF">SAMN05216214_11091</name>
</gene>
<dbReference type="InterPro" id="IPR051159">
    <property type="entry name" value="Hexapeptide_acetyltransf"/>
</dbReference>
<accession>A0A1H7P1Y3</accession>
<keyword evidence="6" id="KW-1185">Reference proteome</keyword>
<dbReference type="PANTHER" id="PTHR23416">
    <property type="entry name" value="SIALIC ACID SYNTHASE-RELATED"/>
    <property type="match status" value="1"/>
</dbReference>
<dbReference type="EMBL" id="FOAS01000010">
    <property type="protein sequence ID" value="SEL29609.1"/>
    <property type="molecule type" value="Genomic_DNA"/>
</dbReference>
<keyword evidence="4" id="KW-0472">Membrane</keyword>
<keyword evidence="4" id="KW-0812">Transmembrane</keyword>
<dbReference type="Proteomes" id="UP000185766">
    <property type="component" value="Unassembled WGS sequence"/>
</dbReference>
<name>A0A1H7P1Y3_9GAMM</name>
<keyword evidence="2" id="KW-0677">Repeat</keyword>
<dbReference type="Pfam" id="PF14602">
    <property type="entry name" value="Hexapep_2"/>
    <property type="match status" value="1"/>
</dbReference>
<dbReference type="InterPro" id="IPR018357">
    <property type="entry name" value="Hexapep_transf_CS"/>
</dbReference>
<dbReference type="InterPro" id="IPR001451">
    <property type="entry name" value="Hexapep"/>
</dbReference>
<evidence type="ECO:0000313" key="6">
    <source>
        <dbReference type="Proteomes" id="UP000185766"/>
    </source>
</evidence>
<dbReference type="Pfam" id="PF00132">
    <property type="entry name" value="Hexapep"/>
    <property type="match status" value="1"/>
</dbReference>
<keyword evidence="3" id="KW-0012">Acyltransferase</keyword>